<dbReference type="EMBL" id="CAJNOR010012490">
    <property type="protein sequence ID" value="CAF1667953.1"/>
    <property type="molecule type" value="Genomic_DNA"/>
</dbReference>
<dbReference type="Proteomes" id="UP000663852">
    <property type="component" value="Unassembled WGS sequence"/>
</dbReference>
<evidence type="ECO:0000313" key="3">
    <source>
        <dbReference type="Proteomes" id="UP000663828"/>
    </source>
</evidence>
<protein>
    <submittedName>
        <fullName evidence="2">Uncharacterized protein</fullName>
    </submittedName>
</protein>
<dbReference type="EMBL" id="CAJNOJ010000389">
    <property type="protein sequence ID" value="CAF1429051.1"/>
    <property type="molecule type" value="Genomic_DNA"/>
</dbReference>
<reference evidence="2" key="1">
    <citation type="submission" date="2021-02" db="EMBL/GenBank/DDBJ databases">
        <authorList>
            <person name="Nowell W R."/>
        </authorList>
    </citation>
    <scope>NUCLEOTIDE SEQUENCE</scope>
</reference>
<sequence>MIDLIEDGDESALNTFGNLKAVIEKYGLPLESIGADNTNVNIGDSHSVYSLFHDEIKNLVKGNCYCHVLHSGVKWGHQQLTIDVEKFLMMAYAHFSRSAKRIEQLKSYYEFYEQDFHVLIQHIKL</sequence>
<dbReference type="Proteomes" id="UP000663828">
    <property type="component" value="Unassembled WGS sequence"/>
</dbReference>
<dbReference type="PANTHER" id="PTHR37162">
    <property type="entry name" value="HAT FAMILY DIMERISATION DOMAINCONTAINING PROTEIN-RELATED"/>
    <property type="match status" value="1"/>
</dbReference>
<accession>A0A816G147</accession>
<dbReference type="PANTHER" id="PTHR37162:SF1">
    <property type="entry name" value="BED-TYPE DOMAIN-CONTAINING PROTEIN"/>
    <property type="match status" value="1"/>
</dbReference>
<name>A0A816G147_ADIRI</name>
<dbReference type="OrthoDB" id="6159421at2759"/>
<keyword evidence="3" id="KW-1185">Reference proteome</keyword>
<evidence type="ECO:0000313" key="1">
    <source>
        <dbReference type="EMBL" id="CAF1429051.1"/>
    </source>
</evidence>
<proteinExistence type="predicted"/>
<comment type="caution">
    <text evidence="2">The sequence shown here is derived from an EMBL/GenBank/DDBJ whole genome shotgun (WGS) entry which is preliminary data.</text>
</comment>
<organism evidence="2 3">
    <name type="scientific">Adineta ricciae</name>
    <name type="common">Rotifer</name>
    <dbReference type="NCBI Taxonomy" id="249248"/>
    <lineage>
        <taxon>Eukaryota</taxon>
        <taxon>Metazoa</taxon>
        <taxon>Spiralia</taxon>
        <taxon>Gnathifera</taxon>
        <taxon>Rotifera</taxon>
        <taxon>Eurotatoria</taxon>
        <taxon>Bdelloidea</taxon>
        <taxon>Adinetida</taxon>
        <taxon>Adinetidae</taxon>
        <taxon>Adineta</taxon>
    </lineage>
</organism>
<dbReference type="AlphaFoldDB" id="A0A816G147"/>
<gene>
    <name evidence="1" type="ORF">EDS130_LOCUS38075</name>
    <name evidence="2" type="ORF">XAT740_LOCUS58136</name>
</gene>
<evidence type="ECO:0000313" key="2">
    <source>
        <dbReference type="EMBL" id="CAF1667953.1"/>
    </source>
</evidence>